<proteinExistence type="predicted"/>
<protein>
    <recommendedName>
        <fullName evidence="3">Replication protein</fullName>
    </recommendedName>
</protein>
<reference evidence="1 2" key="2">
    <citation type="journal article" date="2010" name="BMC Genomics">
        <title>The genome of Geobacter bemidjiensis, exemplar for the subsurface clade of Geobacter species that predominate in Fe(III)-reducing subsurface environments.</title>
        <authorList>
            <person name="Aklujkar M."/>
            <person name="Young N.D."/>
            <person name="Holmes D."/>
            <person name="Chavan M."/>
            <person name="Risso C."/>
            <person name="Kiss H.E."/>
            <person name="Han C.S."/>
            <person name="Land M.L."/>
            <person name="Lovley D.R."/>
        </authorList>
    </citation>
    <scope>NUCLEOTIDE SEQUENCE [LARGE SCALE GENOMIC DNA]</scope>
    <source>
        <strain evidence="2">ATCC BAA-1014 / DSM 16622 / JCM 12645 / Bem</strain>
    </source>
</reference>
<dbReference type="Proteomes" id="UP000008825">
    <property type="component" value="Chromosome"/>
</dbReference>
<evidence type="ECO:0000313" key="2">
    <source>
        <dbReference type="Proteomes" id="UP000008825"/>
    </source>
</evidence>
<gene>
    <name evidence="1" type="ordered locus">Gbem_3250</name>
</gene>
<dbReference type="HOGENOM" id="CLU_1822578_0_0_7"/>
<keyword evidence="2" id="KW-1185">Reference proteome</keyword>
<accession>B5E9S3</accession>
<name>B5E9S3_CITBB</name>
<evidence type="ECO:0000313" key="1">
    <source>
        <dbReference type="EMBL" id="ACH40247.2"/>
    </source>
</evidence>
<reference evidence="1 2" key="1">
    <citation type="submission" date="2008-07" db="EMBL/GenBank/DDBJ databases">
        <title>Complete sequence of Geobacter bemidjiensis BEM.</title>
        <authorList>
            <consortium name="US DOE Joint Genome Institute"/>
            <person name="Lucas S."/>
            <person name="Copeland A."/>
            <person name="Lapidus A."/>
            <person name="Glavina del Rio T."/>
            <person name="Dalin E."/>
            <person name="Tice H."/>
            <person name="Bruce D."/>
            <person name="Goodwin L."/>
            <person name="Pitluck S."/>
            <person name="Kiss H."/>
            <person name="Brettin T."/>
            <person name="Detter J.C."/>
            <person name="Han C."/>
            <person name="Kuske C.R."/>
            <person name="Schmutz J."/>
            <person name="Larimer F."/>
            <person name="Land M."/>
            <person name="Hauser L."/>
            <person name="Kyrpides N."/>
            <person name="Lykidis A."/>
            <person name="Lovley D."/>
            <person name="Richardson P."/>
        </authorList>
    </citation>
    <scope>NUCLEOTIDE SEQUENCE [LARGE SCALE GENOMIC DNA]</scope>
    <source>
        <strain evidence="2">ATCC BAA-1014 / DSM 16622 / JCM 12645 / Bem</strain>
    </source>
</reference>
<dbReference type="OrthoDB" id="5517739at2"/>
<dbReference type="RefSeq" id="WP_012531678.1">
    <property type="nucleotide sequence ID" value="NC_011146.1"/>
</dbReference>
<dbReference type="STRING" id="404380.Gbem_3250"/>
<sequence length="141" mass="16304">MSRAKRSKDNPKLPPFVAMTWEVLNSMAYIDLPPSAAKALPYFYGKYGRKFKVVLYGKRGDHNIAGDFEFSYEEAVRLGFAKRTFARVIDELIEKGFIEMAGYGGLRGFCKSYNKFRPSYRWQRYGQPDFEAVPRYPSELA</sequence>
<dbReference type="KEGG" id="gbm:Gbem_3250"/>
<organism evidence="1 2">
    <name type="scientific">Citrifermentans bemidjiense (strain ATCC BAA-1014 / DSM 16622 / JCM 12645 / Bem)</name>
    <name type="common">Geobacter bemidjiensis</name>
    <dbReference type="NCBI Taxonomy" id="404380"/>
    <lineage>
        <taxon>Bacteria</taxon>
        <taxon>Pseudomonadati</taxon>
        <taxon>Thermodesulfobacteriota</taxon>
        <taxon>Desulfuromonadia</taxon>
        <taxon>Geobacterales</taxon>
        <taxon>Geobacteraceae</taxon>
        <taxon>Citrifermentans</taxon>
    </lineage>
</organism>
<dbReference type="AlphaFoldDB" id="B5E9S3"/>
<dbReference type="EMBL" id="CP001124">
    <property type="protein sequence ID" value="ACH40247.2"/>
    <property type="molecule type" value="Genomic_DNA"/>
</dbReference>
<evidence type="ECO:0008006" key="3">
    <source>
        <dbReference type="Google" id="ProtNLM"/>
    </source>
</evidence>